<gene>
    <name evidence="2" type="ORF">QJ036_13470</name>
</gene>
<organism evidence="2 3">
    <name type="scientific">Fusibacillus kribbianus</name>
    <dbReference type="NCBI Taxonomy" id="3044208"/>
    <lineage>
        <taxon>Bacteria</taxon>
        <taxon>Bacillati</taxon>
        <taxon>Bacillota</taxon>
        <taxon>Clostridia</taxon>
        <taxon>Lachnospirales</taxon>
        <taxon>Lachnospiraceae</taxon>
        <taxon>Fusibacillus</taxon>
    </lineage>
</organism>
<dbReference type="Proteomes" id="UP001300383">
    <property type="component" value="Unassembled WGS sequence"/>
</dbReference>
<accession>A0AAP4BE68</accession>
<dbReference type="RefSeq" id="WP_283231867.1">
    <property type="nucleotide sequence ID" value="NZ_JASGBQ010000035.1"/>
</dbReference>
<keyword evidence="1" id="KW-0812">Transmembrane</keyword>
<dbReference type="AlphaFoldDB" id="A0AAP4BE68"/>
<keyword evidence="3" id="KW-1185">Reference proteome</keyword>
<evidence type="ECO:0000313" key="2">
    <source>
        <dbReference type="EMBL" id="MDI9243456.1"/>
    </source>
</evidence>
<keyword evidence="1" id="KW-1133">Transmembrane helix</keyword>
<evidence type="ECO:0000313" key="3">
    <source>
        <dbReference type="Proteomes" id="UP001300383"/>
    </source>
</evidence>
<reference evidence="2 3" key="1">
    <citation type="submission" date="2023-05" db="EMBL/GenBank/DDBJ databases">
        <title>[ruminococcus] sp. nov., isolated from a pig farm feces dump.</title>
        <authorList>
            <person name="Chang Y.-H."/>
        </authorList>
    </citation>
    <scope>NUCLEOTIDE SEQUENCE [LARGE SCALE GENOMIC DNA]</scope>
    <source>
        <strain evidence="2 3">YH-rum2234</strain>
    </source>
</reference>
<keyword evidence="1" id="KW-0472">Membrane</keyword>
<protein>
    <submittedName>
        <fullName evidence="2">Uncharacterized protein</fullName>
    </submittedName>
</protein>
<feature type="transmembrane region" description="Helical" evidence="1">
    <location>
        <begin position="31"/>
        <end position="55"/>
    </location>
</feature>
<dbReference type="EMBL" id="JASGBQ010000035">
    <property type="protein sequence ID" value="MDI9243456.1"/>
    <property type="molecule type" value="Genomic_DNA"/>
</dbReference>
<evidence type="ECO:0000256" key="1">
    <source>
        <dbReference type="SAM" id="Phobius"/>
    </source>
</evidence>
<proteinExistence type="predicted"/>
<comment type="caution">
    <text evidence="2">The sequence shown here is derived from an EMBL/GenBank/DDBJ whole genome shotgun (WGS) entry which is preliminary data.</text>
</comment>
<name>A0AAP4BE68_9FIRM</name>
<sequence>MAVFLLWRAAWYLIFDTAPARLMEHAALIRILIPVWIAAGFLSAVVLFHWMVHISCRSNKKIGFFSSLLHLLRHPLILVLSLLCCILLVFIYILTGILGSLLGQGDSFLSMIAAYLLKAAGCYFVLMLLFLLFRRAEQKDRKTAPVQATQEDAKQPDEAAL</sequence>
<feature type="transmembrane region" description="Helical" evidence="1">
    <location>
        <begin position="108"/>
        <end position="133"/>
    </location>
</feature>
<feature type="transmembrane region" description="Helical" evidence="1">
    <location>
        <begin position="76"/>
        <end position="102"/>
    </location>
</feature>